<gene>
    <name evidence="2" type="ORF">AXI58_10495</name>
</gene>
<dbReference type="STRING" id="1793963.AXI58_10495"/>
<proteinExistence type="predicted"/>
<dbReference type="RefSeq" id="WP_061520752.1">
    <property type="nucleotide sequence ID" value="NZ_JARLZY010000019.1"/>
</dbReference>
<organism evidence="2 3">
    <name type="scientific">Bacillus nakamurai</name>
    <dbReference type="NCBI Taxonomy" id="1793963"/>
    <lineage>
        <taxon>Bacteria</taxon>
        <taxon>Bacillati</taxon>
        <taxon>Bacillota</taxon>
        <taxon>Bacilli</taxon>
        <taxon>Bacillales</taxon>
        <taxon>Bacillaceae</taxon>
        <taxon>Bacillus</taxon>
    </lineage>
</organism>
<dbReference type="AlphaFoldDB" id="A0A150FAS3"/>
<reference evidence="3" key="1">
    <citation type="submission" date="2016-02" db="EMBL/GenBank/DDBJ databases">
        <authorList>
            <person name="Dunlap C."/>
        </authorList>
    </citation>
    <scope>NUCLEOTIDE SEQUENCE [LARGE SCALE GENOMIC DNA]</scope>
    <source>
        <strain evidence="3">NRRL B-41092</strain>
    </source>
</reference>
<dbReference type="Proteomes" id="UP000075430">
    <property type="component" value="Unassembled WGS sequence"/>
</dbReference>
<comment type="caution">
    <text evidence="2">The sequence shown here is derived from an EMBL/GenBank/DDBJ whole genome shotgun (WGS) entry which is preliminary data.</text>
</comment>
<evidence type="ECO:0000259" key="1">
    <source>
        <dbReference type="Pfam" id="PF02223"/>
    </source>
</evidence>
<protein>
    <recommendedName>
        <fullName evidence="1">Thymidylate kinase-like domain-containing protein</fullName>
    </recommendedName>
</protein>
<evidence type="ECO:0000313" key="3">
    <source>
        <dbReference type="Proteomes" id="UP000075430"/>
    </source>
</evidence>
<dbReference type="SUPFAM" id="SSF52540">
    <property type="entry name" value="P-loop containing nucleoside triphosphate hydrolases"/>
    <property type="match status" value="1"/>
</dbReference>
<accession>A0A150FAS3</accession>
<keyword evidence="3" id="KW-1185">Reference proteome</keyword>
<feature type="domain" description="Thymidylate kinase-like" evidence="1">
    <location>
        <begin position="51"/>
        <end position="127"/>
    </location>
</feature>
<dbReference type="OrthoDB" id="2924167at2"/>
<dbReference type="Pfam" id="PF02223">
    <property type="entry name" value="Thymidylate_kin"/>
    <property type="match status" value="1"/>
</dbReference>
<evidence type="ECO:0000313" key="2">
    <source>
        <dbReference type="EMBL" id="KXZ22409.1"/>
    </source>
</evidence>
<dbReference type="InterPro" id="IPR027417">
    <property type="entry name" value="P-loop_NTPase"/>
</dbReference>
<sequence>MTRIILEGADCCYKSTVADKLSKELGYPVIKGSSFELATSGNEKLFDHFNRLADEDNIIIDRYIYSNLVYARKFKDYSILTEDQQRAIEKKIRHKAKVIYLHADPEVIKQRLRERGDEYIEGKDIDTILELYREVICNAGLHTYSWDTGQWDSDEIAQGIVYLLE</sequence>
<dbReference type="InterPro" id="IPR039430">
    <property type="entry name" value="Thymidylate_kin-like_dom"/>
</dbReference>
<name>A0A150FAS3_9BACI</name>
<dbReference type="EMBL" id="LSBA01000005">
    <property type="protein sequence ID" value="KXZ22409.1"/>
    <property type="molecule type" value="Genomic_DNA"/>
</dbReference>
<dbReference type="Gene3D" id="3.40.50.300">
    <property type="entry name" value="P-loop containing nucleotide triphosphate hydrolases"/>
    <property type="match status" value="1"/>
</dbReference>